<proteinExistence type="predicted"/>
<reference evidence="1 2" key="1">
    <citation type="journal article" date="2020" name="Mol. Biol. Evol.">
        <title>Distinct Expression and Methylation Patterns for Genes with Different Fates following a Single Whole-Genome Duplication in Flowering Plants.</title>
        <authorList>
            <person name="Shi T."/>
            <person name="Rahmani R.S."/>
            <person name="Gugger P.F."/>
            <person name="Wang M."/>
            <person name="Li H."/>
            <person name="Zhang Y."/>
            <person name="Li Z."/>
            <person name="Wang Q."/>
            <person name="Van de Peer Y."/>
            <person name="Marchal K."/>
            <person name="Chen J."/>
        </authorList>
    </citation>
    <scope>NUCLEOTIDE SEQUENCE [LARGE SCALE GENOMIC DNA]</scope>
    <source>
        <tissue evidence="1">Leaf</tissue>
    </source>
</reference>
<dbReference type="EMBL" id="DUZY01000008">
    <property type="protein sequence ID" value="DAD49005.1"/>
    <property type="molecule type" value="Genomic_DNA"/>
</dbReference>
<comment type="caution">
    <text evidence="1">The sequence shown here is derived from an EMBL/GenBank/DDBJ whole genome shotgun (WGS) entry which is preliminary data.</text>
</comment>
<sequence length="100" mass="11558">MGCISCSKGTSSSVLVRLLRLVPFLHDSHIIAEVKSITGSKSLHILKAQAFAPEIPEDLYHLIKKTVAFWKHLERNRKDKDSKVLFSCAKRKRKIFHYFY</sequence>
<keyword evidence="2" id="KW-1185">Reference proteome</keyword>
<dbReference type="SUPFAM" id="SSF47060">
    <property type="entry name" value="S15/NS1 RNA-binding domain"/>
    <property type="match status" value="1"/>
</dbReference>
<dbReference type="InterPro" id="IPR023029">
    <property type="entry name" value="Ribosomal_uS15_arc_euk"/>
</dbReference>
<evidence type="ECO:0008006" key="3">
    <source>
        <dbReference type="Google" id="ProtNLM"/>
    </source>
</evidence>
<evidence type="ECO:0000313" key="1">
    <source>
        <dbReference type="EMBL" id="DAD49005.1"/>
    </source>
</evidence>
<accession>A0A823A089</accession>
<organism evidence="1 2">
    <name type="scientific">Nelumbo nucifera</name>
    <name type="common">Sacred lotus</name>
    <dbReference type="NCBI Taxonomy" id="4432"/>
    <lineage>
        <taxon>Eukaryota</taxon>
        <taxon>Viridiplantae</taxon>
        <taxon>Streptophyta</taxon>
        <taxon>Embryophyta</taxon>
        <taxon>Tracheophyta</taxon>
        <taxon>Spermatophyta</taxon>
        <taxon>Magnoliopsida</taxon>
        <taxon>Proteales</taxon>
        <taxon>Nelumbonaceae</taxon>
        <taxon>Nelumbo</taxon>
    </lineage>
</organism>
<dbReference type="AlphaFoldDB" id="A0A823A089"/>
<gene>
    <name evidence="1" type="ORF">HUJ06_018942</name>
</gene>
<protein>
    <recommendedName>
        <fullName evidence="3">40S ribosomal protein S13-like</fullName>
    </recommendedName>
</protein>
<dbReference type="InterPro" id="IPR009068">
    <property type="entry name" value="uS15_NS1_RNA-bd_sf"/>
</dbReference>
<name>A0A823A089_NELNU</name>
<dbReference type="PANTHER" id="PTHR11885:SF25">
    <property type="entry name" value="SMALL RIBOSOMAL SUBUNIT PROTEIN US15Y-RELATED"/>
    <property type="match status" value="1"/>
</dbReference>
<dbReference type="PANTHER" id="PTHR11885">
    <property type="entry name" value="RIBOSOMAL PROTEIN S15P/S13E"/>
    <property type="match status" value="1"/>
</dbReference>
<dbReference type="Gene3D" id="1.10.287.10">
    <property type="entry name" value="S15/NS1, RNA-binding"/>
    <property type="match status" value="1"/>
</dbReference>
<dbReference type="Proteomes" id="UP000607653">
    <property type="component" value="Unassembled WGS sequence"/>
</dbReference>
<dbReference type="Gene3D" id="4.10.860.130">
    <property type="match status" value="1"/>
</dbReference>
<evidence type="ECO:0000313" key="2">
    <source>
        <dbReference type="Proteomes" id="UP000607653"/>
    </source>
</evidence>